<feature type="compositionally biased region" description="Basic and acidic residues" evidence="1">
    <location>
        <begin position="559"/>
        <end position="572"/>
    </location>
</feature>
<feature type="compositionally biased region" description="Low complexity" evidence="1">
    <location>
        <begin position="41"/>
        <end position="60"/>
    </location>
</feature>
<dbReference type="InterPro" id="IPR036047">
    <property type="entry name" value="F-box-like_dom_sf"/>
</dbReference>
<dbReference type="InterPro" id="IPR001810">
    <property type="entry name" value="F-box_dom"/>
</dbReference>
<evidence type="ECO:0000259" key="2">
    <source>
        <dbReference type="SMART" id="SM00256"/>
    </source>
</evidence>
<feature type="domain" description="F-box" evidence="2">
    <location>
        <begin position="149"/>
        <end position="187"/>
    </location>
</feature>
<evidence type="ECO:0000313" key="4">
    <source>
        <dbReference type="Proteomes" id="UP000237631"/>
    </source>
</evidence>
<accession>A0A2S6BRY4</accession>
<feature type="compositionally biased region" description="Low complexity" evidence="1">
    <location>
        <begin position="69"/>
        <end position="79"/>
    </location>
</feature>
<organism evidence="3 4">
    <name type="scientific">Cercospora berteroae</name>
    <dbReference type="NCBI Taxonomy" id="357750"/>
    <lineage>
        <taxon>Eukaryota</taxon>
        <taxon>Fungi</taxon>
        <taxon>Dikarya</taxon>
        <taxon>Ascomycota</taxon>
        <taxon>Pezizomycotina</taxon>
        <taxon>Dothideomycetes</taxon>
        <taxon>Dothideomycetidae</taxon>
        <taxon>Mycosphaerellales</taxon>
        <taxon>Mycosphaerellaceae</taxon>
        <taxon>Cercospora</taxon>
    </lineage>
</organism>
<evidence type="ECO:0000313" key="3">
    <source>
        <dbReference type="EMBL" id="PPJ50232.1"/>
    </source>
</evidence>
<name>A0A2S6BRY4_9PEZI</name>
<gene>
    <name evidence="3" type="ORF">CBER1_07201</name>
</gene>
<feature type="region of interest" description="Disordered" evidence="1">
    <location>
        <begin position="530"/>
        <end position="572"/>
    </location>
</feature>
<dbReference type="SUPFAM" id="SSF81383">
    <property type="entry name" value="F-box domain"/>
    <property type="match status" value="1"/>
</dbReference>
<dbReference type="Proteomes" id="UP000237631">
    <property type="component" value="Unassembled WGS sequence"/>
</dbReference>
<dbReference type="AlphaFoldDB" id="A0A2S6BRY4"/>
<dbReference type="OrthoDB" id="3647132at2759"/>
<dbReference type="EMBL" id="PNEN01001790">
    <property type="protein sequence ID" value="PPJ50232.1"/>
    <property type="molecule type" value="Genomic_DNA"/>
</dbReference>
<proteinExistence type="predicted"/>
<protein>
    <recommendedName>
        <fullName evidence="2">F-box domain-containing protein</fullName>
    </recommendedName>
</protein>
<reference evidence="4" key="1">
    <citation type="journal article" date="2017" name="bioRxiv">
        <title>Conservation of a gene cluster reveals novel cercosporin biosynthetic mechanisms and extends production to the genus Colletotrichum.</title>
        <authorList>
            <person name="de Jonge R."/>
            <person name="Ebert M.K."/>
            <person name="Huitt-Roehl C.R."/>
            <person name="Pal P."/>
            <person name="Suttle J.C."/>
            <person name="Spanner R.E."/>
            <person name="Neubauer J.D."/>
            <person name="Jurick W.M.II."/>
            <person name="Stott K.A."/>
            <person name="Secor G.A."/>
            <person name="Thomma B.P.H.J."/>
            <person name="Van de Peer Y."/>
            <person name="Townsend C.A."/>
            <person name="Bolton M.D."/>
        </authorList>
    </citation>
    <scope>NUCLEOTIDE SEQUENCE [LARGE SCALE GENOMIC DNA]</scope>
    <source>
        <strain evidence="4">CBS538.71</strain>
    </source>
</reference>
<feature type="region of interest" description="Disordered" evidence="1">
    <location>
        <begin position="1"/>
        <end position="79"/>
    </location>
</feature>
<evidence type="ECO:0000256" key="1">
    <source>
        <dbReference type="SAM" id="MobiDB-lite"/>
    </source>
</evidence>
<sequence length="572" mass="65734">MAPKRKAEEDIDYNAPEQATAAREPEEARAQSLDNANAGGQQTSEQEIAATATEAQSAQSPEDMNGREQQAGATTGVAAASQDNAATGSLVQVGHTGPLERPFPNFDQPNHPFWAIPGDPSRQPIEPEDYRLPQRYLCEISGCEEVLGMPELTDIIMLFLPPQDLLRYRRVCREWKETIDYVPNPEDVAEGRTSKSQFRRALFLEPDEEYLPPRPITQQDIDRTKRIAKMDYERVNPDVPDHSDVKDLIRSVTPRRVAINPAFFRLEGRPTVMKRRGTKNVADPSRDETQFRSRRAHFLVDPLVPLDENDTRLDMFITQPPIKKIGVYWEIYGFVKPTSKARAKIDSMEGGTWDYEYEDIEDVIEREEGIRYRDVVKLTRLMVWETVEENLYYQDNDLSEWKTDMIRTFLIADPEVDFSCSQCWGSRGPRDGREYEPEWLHAWNLLRDGDYAWMQYLQYHHMIKLGPDNEGGAGWVGTLARPPWADVLRTSPEQESPGVVEQRRSEYTFTHLHEGIAFDPPLPEGWVEDKEAYDEKLSDDEGDPWMIGIHEDEDDDDAKVDHGDRGGWKRHP</sequence>
<keyword evidence="4" id="KW-1185">Reference proteome</keyword>
<dbReference type="SMART" id="SM00256">
    <property type="entry name" value="FBOX"/>
    <property type="match status" value="1"/>
</dbReference>
<dbReference type="Pfam" id="PF00646">
    <property type="entry name" value="F-box"/>
    <property type="match status" value="1"/>
</dbReference>
<comment type="caution">
    <text evidence="3">The sequence shown here is derived from an EMBL/GenBank/DDBJ whole genome shotgun (WGS) entry which is preliminary data.</text>
</comment>